<keyword evidence="1" id="KW-0732">Signal</keyword>
<feature type="signal peptide" evidence="1">
    <location>
        <begin position="1"/>
        <end position="20"/>
    </location>
</feature>
<name>A0AA42LFI2_9GAMM</name>
<proteinExistence type="predicted"/>
<gene>
    <name evidence="2" type="ORF">N7644_13535</name>
</gene>
<accession>A0AA42LFI2</accession>
<dbReference type="Proteomes" id="UP001159329">
    <property type="component" value="Unassembled WGS sequence"/>
</dbReference>
<dbReference type="RefSeq" id="WP_279696233.1">
    <property type="nucleotide sequence ID" value="NZ_JAOEEO010000004.1"/>
</dbReference>
<feature type="chain" id="PRO_5041314454" description="DUF4856 domain-containing protein" evidence="1">
    <location>
        <begin position="21"/>
        <end position="362"/>
    </location>
</feature>
<dbReference type="AlphaFoldDB" id="A0AA42LFI2"/>
<organism evidence="2 3">
    <name type="scientific">Acinetobacter courvalinii</name>
    <dbReference type="NCBI Taxonomy" id="280147"/>
    <lineage>
        <taxon>Bacteria</taxon>
        <taxon>Pseudomonadati</taxon>
        <taxon>Pseudomonadota</taxon>
        <taxon>Gammaproteobacteria</taxon>
        <taxon>Moraxellales</taxon>
        <taxon>Moraxellaceae</taxon>
        <taxon>Acinetobacter</taxon>
    </lineage>
</organism>
<evidence type="ECO:0000256" key="1">
    <source>
        <dbReference type="SAM" id="SignalP"/>
    </source>
</evidence>
<evidence type="ECO:0000313" key="2">
    <source>
        <dbReference type="EMBL" id="MDH0564697.1"/>
    </source>
</evidence>
<comment type="caution">
    <text evidence="2">The sequence shown here is derived from an EMBL/GenBank/DDBJ whole genome shotgun (WGS) entry which is preliminary data.</text>
</comment>
<dbReference type="PROSITE" id="PS51257">
    <property type="entry name" value="PROKAR_LIPOPROTEIN"/>
    <property type="match status" value="1"/>
</dbReference>
<protein>
    <recommendedName>
        <fullName evidence="4">DUF4856 domain-containing protein</fullName>
    </recommendedName>
</protein>
<evidence type="ECO:0000313" key="3">
    <source>
        <dbReference type="Proteomes" id="UP001159329"/>
    </source>
</evidence>
<sequence length="362" mass="40928">MLKIKIVVLAMLPLMLSACGGGGSSSSSTGSNSSSNNSNEVKAELFSNRDAKLFSYSIDIDYEQEKLNFDKSELTIQKAILLEKTKNPIFFNHYVTQKDGLYVPETEQSYDANRGIRDSFIHSMTPTTWVTSPYNQAGFKDLKFTRKVQEVDLQGLRIVDQFAPALISMYEFEVNNGGGSPALDAVSSQLVKLTDQFPKGAKCIQTQAFSSNQMFFEFEPNTSFEIPNARILQDWADQELTANRTTQAVPDVELWGKIKIGSLLSRNDDPSAPDYYNFALEYQGKVYHAFPQKPEWKTVEFVENLKRQFRESAWFKRVVTPLGKVKEDQFMALVDAKMRSQCDYYNAEAAKSMDSVLSKVKQ</sequence>
<dbReference type="EMBL" id="JAOEEO010000004">
    <property type="protein sequence ID" value="MDH0564697.1"/>
    <property type="molecule type" value="Genomic_DNA"/>
</dbReference>
<reference evidence="2" key="1">
    <citation type="submission" date="2022-09" db="EMBL/GenBank/DDBJ databases">
        <title>Intensive care unit water sources are persistently colonized with multi-drug resistant bacteria and are the site of extensive horizontal gene transfer of antibiotic resistance genes.</title>
        <authorList>
            <person name="Diorio-Toth L."/>
        </authorList>
    </citation>
    <scope>NUCLEOTIDE SEQUENCE</scope>
    <source>
        <strain evidence="2">GD04005</strain>
    </source>
</reference>
<evidence type="ECO:0008006" key="4">
    <source>
        <dbReference type="Google" id="ProtNLM"/>
    </source>
</evidence>